<organism evidence="1 2">
    <name type="scientific">Bythopirellula polymerisocia</name>
    <dbReference type="NCBI Taxonomy" id="2528003"/>
    <lineage>
        <taxon>Bacteria</taxon>
        <taxon>Pseudomonadati</taxon>
        <taxon>Planctomycetota</taxon>
        <taxon>Planctomycetia</taxon>
        <taxon>Pirellulales</taxon>
        <taxon>Lacipirellulaceae</taxon>
        <taxon>Bythopirellula</taxon>
    </lineage>
</organism>
<protein>
    <submittedName>
        <fullName evidence="1">Uncharacterized protein</fullName>
    </submittedName>
</protein>
<comment type="caution">
    <text evidence="1">The sequence shown here is derived from an EMBL/GenBank/DDBJ whole genome shotgun (WGS) entry which is preliminary data.</text>
</comment>
<proteinExistence type="predicted"/>
<sequence length="332" mass="37499">MFGASTNIRLFSGSRYVAFATCLIAQLALCNFLAAQESVDVAAAGPQFAPGVLTTIAPDLEPADTLNVHDMVEVRAIKDLKRTPNILSESRTLYEMTRDAEFRQSVWCLEFSFKPLRMMWVDVPQPSLKMQRKLIWYMVYRVRNTGAGLVPQLDKDGTFTTVEKSLGPQRFIPQFFLTSLDRDSTGEPVRKSYMDRILPSAVEAIARRELPQGQLLNNVEISEQLLEPEQGRSVGGLWGVATWEDVDPEIDFLAIYVRGLTNAYRWEDQPDFPVGAAPGEGRIFERKVLQLNFWRPGDSYAENETEIRFGSAPGFAGYYGTPEGVAYQWIYR</sequence>
<dbReference type="EMBL" id="SJPS01000001">
    <property type="protein sequence ID" value="TWU30339.1"/>
    <property type="molecule type" value="Genomic_DNA"/>
</dbReference>
<dbReference type="AlphaFoldDB" id="A0A5C6D643"/>
<dbReference type="Proteomes" id="UP000318437">
    <property type="component" value="Unassembled WGS sequence"/>
</dbReference>
<accession>A0A5C6D643</accession>
<dbReference type="RefSeq" id="WP_146448487.1">
    <property type="nucleotide sequence ID" value="NZ_SJPS01000001.1"/>
</dbReference>
<keyword evidence="2" id="KW-1185">Reference proteome</keyword>
<reference evidence="1 2" key="1">
    <citation type="submission" date="2019-02" db="EMBL/GenBank/DDBJ databases">
        <title>Deep-cultivation of Planctomycetes and their phenomic and genomic characterization uncovers novel biology.</title>
        <authorList>
            <person name="Wiegand S."/>
            <person name="Jogler M."/>
            <person name="Boedeker C."/>
            <person name="Pinto D."/>
            <person name="Vollmers J."/>
            <person name="Rivas-Marin E."/>
            <person name="Kohn T."/>
            <person name="Peeters S.H."/>
            <person name="Heuer A."/>
            <person name="Rast P."/>
            <person name="Oberbeckmann S."/>
            <person name="Bunk B."/>
            <person name="Jeske O."/>
            <person name="Meyerdierks A."/>
            <person name="Storesund J.E."/>
            <person name="Kallscheuer N."/>
            <person name="Luecker S."/>
            <person name="Lage O.M."/>
            <person name="Pohl T."/>
            <person name="Merkel B.J."/>
            <person name="Hornburger P."/>
            <person name="Mueller R.-W."/>
            <person name="Bruemmer F."/>
            <person name="Labrenz M."/>
            <person name="Spormann A.M."/>
            <person name="Op Den Camp H."/>
            <person name="Overmann J."/>
            <person name="Amann R."/>
            <person name="Jetten M.S.M."/>
            <person name="Mascher T."/>
            <person name="Medema M.H."/>
            <person name="Devos D.P."/>
            <person name="Kaster A.-K."/>
            <person name="Ovreas L."/>
            <person name="Rohde M."/>
            <person name="Galperin M.Y."/>
            <person name="Jogler C."/>
        </authorList>
    </citation>
    <scope>NUCLEOTIDE SEQUENCE [LARGE SCALE GENOMIC DNA]</scope>
    <source>
        <strain evidence="1 2">Pla144</strain>
    </source>
</reference>
<evidence type="ECO:0000313" key="1">
    <source>
        <dbReference type="EMBL" id="TWU30339.1"/>
    </source>
</evidence>
<evidence type="ECO:0000313" key="2">
    <source>
        <dbReference type="Proteomes" id="UP000318437"/>
    </source>
</evidence>
<gene>
    <name evidence="1" type="ORF">Pla144_11250</name>
</gene>
<name>A0A5C6D643_9BACT</name>
<dbReference type="OrthoDB" id="271268at2"/>